<feature type="transmembrane region" description="Helical" evidence="12">
    <location>
        <begin position="213"/>
        <end position="233"/>
    </location>
</feature>
<dbReference type="SMART" id="SM00388">
    <property type="entry name" value="HisKA"/>
    <property type="match status" value="1"/>
</dbReference>
<evidence type="ECO:0000259" key="13">
    <source>
        <dbReference type="PROSITE" id="PS50109"/>
    </source>
</evidence>
<feature type="transmembrane region" description="Helical" evidence="12">
    <location>
        <begin position="68"/>
        <end position="91"/>
    </location>
</feature>
<evidence type="ECO:0000256" key="10">
    <source>
        <dbReference type="ARBA" id="ARBA00023136"/>
    </source>
</evidence>
<feature type="domain" description="HAMP" evidence="14">
    <location>
        <begin position="237"/>
        <end position="293"/>
    </location>
</feature>
<dbReference type="CDD" id="cd00082">
    <property type="entry name" value="HisKA"/>
    <property type="match status" value="1"/>
</dbReference>
<dbReference type="EMBL" id="QURH01000292">
    <property type="protein sequence ID" value="RFU40340.1"/>
    <property type="molecule type" value="Genomic_DNA"/>
</dbReference>
<evidence type="ECO:0000256" key="12">
    <source>
        <dbReference type="SAM" id="Phobius"/>
    </source>
</evidence>
<keyword evidence="7 15" id="KW-0418">Kinase</keyword>
<dbReference type="AlphaFoldDB" id="A0A372JK63"/>
<dbReference type="InterPro" id="IPR005467">
    <property type="entry name" value="His_kinase_dom"/>
</dbReference>
<feature type="compositionally biased region" description="Basic and acidic residues" evidence="11">
    <location>
        <begin position="32"/>
        <end position="46"/>
    </location>
</feature>
<comment type="subcellular location">
    <subcellularLocation>
        <location evidence="2">Cell membrane</location>
    </subcellularLocation>
</comment>
<evidence type="ECO:0000256" key="2">
    <source>
        <dbReference type="ARBA" id="ARBA00004236"/>
    </source>
</evidence>
<dbReference type="PROSITE" id="PS50885">
    <property type="entry name" value="HAMP"/>
    <property type="match status" value="1"/>
</dbReference>
<dbReference type="InterPro" id="IPR004358">
    <property type="entry name" value="Sig_transdc_His_kin-like_C"/>
</dbReference>
<evidence type="ECO:0000313" key="16">
    <source>
        <dbReference type="Proteomes" id="UP000261811"/>
    </source>
</evidence>
<evidence type="ECO:0000256" key="6">
    <source>
        <dbReference type="ARBA" id="ARBA00022692"/>
    </source>
</evidence>
<dbReference type="Pfam" id="PF00672">
    <property type="entry name" value="HAMP"/>
    <property type="match status" value="1"/>
</dbReference>
<feature type="compositionally biased region" description="Low complexity" evidence="11">
    <location>
        <begin position="14"/>
        <end position="30"/>
    </location>
</feature>
<dbReference type="Pfam" id="PF02518">
    <property type="entry name" value="HATPase_c"/>
    <property type="match status" value="1"/>
</dbReference>
<feature type="compositionally biased region" description="Pro residues" evidence="11">
    <location>
        <begin position="506"/>
        <end position="516"/>
    </location>
</feature>
<dbReference type="SUPFAM" id="SSF55874">
    <property type="entry name" value="ATPase domain of HSP90 chaperone/DNA topoisomerase II/histidine kinase"/>
    <property type="match status" value="1"/>
</dbReference>
<evidence type="ECO:0000259" key="14">
    <source>
        <dbReference type="PROSITE" id="PS50885"/>
    </source>
</evidence>
<keyword evidence="10 12" id="KW-0472">Membrane</keyword>
<keyword evidence="8 12" id="KW-1133">Transmembrane helix</keyword>
<feature type="region of interest" description="Disordered" evidence="11">
    <location>
        <begin position="500"/>
        <end position="526"/>
    </location>
</feature>
<evidence type="ECO:0000256" key="3">
    <source>
        <dbReference type="ARBA" id="ARBA00012438"/>
    </source>
</evidence>
<dbReference type="InterPro" id="IPR050428">
    <property type="entry name" value="TCS_sensor_his_kinase"/>
</dbReference>
<dbReference type="Gene3D" id="1.10.287.130">
    <property type="match status" value="1"/>
</dbReference>
<dbReference type="SMART" id="SM00387">
    <property type="entry name" value="HATPase_c"/>
    <property type="match status" value="1"/>
</dbReference>
<dbReference type="PRINTS" id="PR00344">
    <property type="entry name" value="BCTRLSENSOR"/>
</dbReference>
<keyword evidence="16" id="KW-1185">Reference proteome</keyword>
<reference evidence="15 16" key="1">
    <citation type="submission" date="2018-08" db="EMBL/GenBank/DDBJ databases">
        <title>Actinomadura jelena sp. nov., a novel Actinomycete isolated from soil in Chad.</title>
        <authorList>
            <person name="Shi L."/>
        </authorList>
    </citation>
    <scope>NUCLEOTIDE SEQUENCE [LARGE SCALE GENOMIC DNA]</scope>
    <source>
        <strain evidence="15 16">NEAU-G17</strain>
    </source>
</reference>
<protein>
    <recommendedName>
        <fullName evidence="3">histidine kinase</fullName>
        <ecNumber evidence="3">2.7.13.3</ecNumber>
    </recommendedName>
</protein>
<feature type="domain" description="Histidine kinase" evidence="13">
    <location>
        <begin position="301"/>
        <end position="507"/>
    </location>
</feature>
<dbReference type="InterPro" id="IPR003660">
    <property type="entry name" value="HAMP_dom"/>
</dbReference>
<keyword evidence="4" id="KW-0597">Phosphoprotein</keyword>
<dbReference type="InterPro" id="IPR003661">
    <property type="entry name" value="HisK_dim/P_dom"/>
</dbReference>
<dbReference type="GO" id="GO:0000155">
    <property type="term" value="F:phosphorelay sensor kinase activity"/>
    <property type="evidence" value="ECO:0007669"/>
    <property type="project" value="InterPro"/>
</dbReference>
<dbReference type="PANTHER" id="PTHR45436">
    <property type="entry name" value="SENSOR HISTIDINE KINASE YKOH"/>
    <property type="match status" value="1"/>
</dbReference>
<dbReference type="InterPro" id="IPR036097">
    <property type="entry name" value="HisK_dim/P_sf"/>
</dbReference>
<organism evidence="15 16">
    <name type="scientific">Actinomadura logoneensis</name>
    <dbReference type="NCBI Taxonomy" id="2293572"/>
    <lineage>
        <taxon>Bacteria</taxon>
        <taxon>Bacillati</taxon>
        <taxon>Actinomycetota</taxon>
        <taxon>Actinomycetes</taxon>
        <taxon>Streptosporangiales</taxon>
        <taxon>Thermomonosporaceae</taxon>
        <taxon>Actinomadura</taxon>
    </lineage>
</organism>
<dbReference type="GO" id="GO:0005886">
    <property type="term" value="C:plasma membrane"/>
    <property type="evidence" value="ECO:0007669"/>
    <property type="project" value="UniProtKB-SubCell"/>
</dbReference>
<accession>A0A372JK63</accession>
<dbReference type="CDD" id="cd00075">
    <property type="entry name" value="HATPase"/>
    <property type="match status" value="1"/>
</dbReference>
<proteinExistence type="predicted"/>
<dbReference type="Proteomes" id="UP000261811">
    <property type="component" value="Unassembled WGS sequence"/>
</dbReference>
<dbReference type="PANTHER" id="PTHR45436:SF5">
    <property type="entry name" value="SENSOR HISTIDINE KINASE TRCS"/>
    <property type="match status" value="1"/>
</dbReference>
<evidence type="ECO:0000256" key="8">
    <source>
        <dbReference type="ARBA" id="ARBA00022989"/>
    </source>
</evidence>
<dbReference type="Gene3D" id="3.30.565.10">
    <property type="entry name" value="Histidine kinase-like ATPase, C-terminal domain"/>
    <property type="match status" value="1"/>
</dbReference>
<evidence type="ECO:0000256" key="7">
    <source>
        <dbReference type="ARBA" id="ARBA00022777"/>
    </source>
</evidence>
<dbReference type="Pfam" id="PF00512">
    <property type="entry name" value="HisKA"/>
    <property type="match status" value="1"/>
</dbReference>
<evidence type="ECO:0000256" key="4">
    <source>
        <dbReference type="ARBA" id="ARBA00022553"/>
    </source>
</evidence>
<dbReference type="OrthoDB" id="9786919at2"/>
<dbReference type="InterPro" id="IPR036890">
    <property type="entry name" value="HATPase_C_sf"/>
</dbReference>
<keyword evidence="9" id="KW-0902">Two-component regulatory system</keyword>
<dbReference type="SUPFAM" id="SSF47384">
    <property type="entry name" value="Homodimeric domain of signal transducing histidine kinase"/>
    <property type="match status" value="1"/>
</dbReference>
<evidence type="ECO:0000256" key="1">
    <source>
        <dbReference type="ARBA" id="ARBA00000085"/>
    </source>
</evidence>
<gene>
    <name evidence="15" type="ORF">DZF91_17675</name>
</gene>
<comment type="catalytic activity">
    <reaction evidence="1">
        <text>ATP + protein L-histidine = ADP + protein N-phospho-L-histidine.</text>
        <dbReference type="EC" id="2.7.13.3"/>
    </reaction>
</comment>
<dbReference type="InterPro" id="IPR003594">
    <property type="entry name" value="HATPase_dom"/>
</dbReference>
<evidence type="ECO:0000256" key="9">
    <source>
        <dbReference type="ARBA" id="ARBA00023012"/>
    </source>
</evidence>
<dbReference type="Gene3D" id="6.10.340.10">
    <property type="match status" value="1"/>
</dbReference>
<evidence type="ECO:0000313" key="15">
    <source>
        <dbReference type="EMBL" id="RFU40340.1"/>
    </source>
</evidence>
<name>A0A372JK63_9ACTN</name>
<dbReference type="PROSITE" id="PS50109">
    <property type="entry name" value="HIS_KIN"/>
    <property type="match status" value="1"/>
</dbReference>
<feature type="region of interest" description="Disordered" evidence="11">
    <location>
        <begin position="1"/>
        <end position="46"/>
    </location>
</feature>
<dbReference type="EC" id="2.7.13.3" evidence="3"/>
<comment type="caution">
    <text evidence="15">The sequence shown here is derived from an EMBL/GenBank/DDBJ whole genome shotgun (WGS) entry which is preliminary data.</text>
</comment>
<sequence length="526" mass="57080">MVPQYGLWAARSTGPRSTRQGRSPRSGPRARPARDDPAQCGGRVDEDADGGRLRRWFARVFISVRGRATVITVVMTGSVLALSTFLAVHLLEYAAESTARRNAYETLQRVIYDATLGHTAQALTPRPGEPALIQVVQPDGRVTAASAEVRGRPPLNPAPLRAQDLLIGRRACPSYLPSCVELVGMRIGGAGFPNTPIVYVAATVPSSQTAPALYLEVGLAALALLLLMSWWTWQTIGGALQPVERIRRQLSEITGAGLSGLSRRVPEPHTGGEIQRLAVAVNAALEQLEKASNRERRFVSEASHDLRNPIAGLLTRLEVALDEPDDLDWRPVVHGALRDANRLNDIVVDLLELARLDSPAPGARVPVELAGVVRREVEGRPWRVPIETRLTDGLFVLGSPIRLSRVLGNLLSNAERHAETVIEVLVRRDGDEAVVEVRDDGAGIPPEARERVFERFARLAESRRRDPSGTGLGLPIAREIARLYGGDLEVADSPGGARLVMRLPLTDPPPDPPPTPRRGGREPDAI</sequence>
<evidence type="ECO:0000256" key="11">
    <source>
        <dbReference type="SAM" id="MobiDB-lite"/>
    </source>
</evidence>
<keyword evidence="6 12" id="KW-0812">Transmembrane</keyword>
<evidence type="ECO:0000256" key="5">
    <source>
        <dbReference type="ARBA" id="ARBA00022679"/>
    </source>
</evidence>
<keyword evidence="5" id="KW-0808">Transferase</keyword>